<dbReference type="EMBL" id="MTYJ01000016">
    <property type="protein sequence ID" value="OQV22568.1"/>
    <property type="molecule type" value="Genomic_DNA"/>
</dbReference>
<dbReference type="InterPro" id="IPR018392">
    <property type="entry name" value="LysM"/>
</dbReference>
<keyword evidence="4" id="KW-1185">Reference proteome</keyword>
<feature type="domain" description="LysM" evidence="2">
    <location>
        <begin position="107"/>
        <end position="151"/>
    </location>
</feature>
<feature type="compositionally biased region" description="Low complexity" evidence="1">
    <location>
        <begin position="176"/>
        <end position="205"/>
    </location>
</feature>
<protein>
    <recommendedName>
        <fullName evidence="2">LysM domain-containing protein</fullName>
    </recommendedName>
</protein>
<evidence type="ECO:0000313" key="4">
    <source>
        <dbReference type="Proteomes" id="UP000192578"/>
    </source>
</evidence>
<comment type="caution">
    <text evidence="3">The sequence shown here is derived from an EMBL/GenBank/DDBJ whole genome shotgun (WGS) entry which is preliminary data.</text>
</comment>
<dbReference type="PROSITE" id="PS51782">
    <property type="entry name" value="LYSM"/>
    <property type="match status" value="1"/>
</dbReference>
<dbReference type="PANTHER" id="PTHR20932">
    <property type="entry name" value="LYSM AND PUTATIVE PEPTIDOGLYCAN-BINDING DOMAIN-CONTAINING PROTEIN"/>
    <property type="match status" value="1"/>
</dbReference>
<evidence type="ECO:0000313" key="3">
    <source>
        <dbReference type="EMBL" id="OQV22568.1"/>
    </source>
</evidence>
<dbReference type="Pfam" id="PF01476">
    <property type="entry name" value="LysM"/>
    <property type="match status" value="1"/>
</dbReference>
<accession>A0A1W0X565</accession>
<dbReference type="SUPFAM" id="SSF54106">
    <property type="entry name" value="LysM domain"/>
    <property type="match status" value="1"/>
</dbReference>
<name>A0A1W0X565_HYPEX</name>
<feature type="compositionally biased region" description="Low complexity" evidence="1">
    <location>
        <begin position="1"/>
        <end position="12"/>
    </location>
</feature>
<organism evidence="3 4">
    <name type="scientific">Hypsibius exemplaris</name>
    <name type="common">Freshwater tardigrade</name>
    <dbReference type="NCBI Taxonomy" id="2072580"/>
    <lineage>
        <taxon>Eukaryota</taxon>
        <taxon>Metazoa</taxon>
        <taxon>Ecdysozoa</taxon>
        <taxon>Tardigrada</taxon>
        <taxon>Eutardigrada</taxon>
        <taxon>Parachela</taxon>
        <taxon>Hypsibioidea</taxon>
        <taxon>Hypsibiidae</taxon>
        <taxon>Hypsibius</taxon>
    </lineage>
</organism>
<dbReference type="AlphaFoldDB" id="A0A1W0X565"/>
<proteinExistence type="predicted"/>
<dbReference type="PANTHER" id="PTHR20932:SF8">
    <property type="entry name" value="LD22649P"/>
    <property type="match status" value="1"/>
</dbReference>
<reference evidence="4" key="1">
    <citation type="submission" date="2017-01" db="EMBL/GenBank/DDBJ databases">
        <title>Comparative genomics of anhydrobiosis in the tardigrade Hypsibius dujardini.</title>
        <authorList>
            <person name="Yoshida Y."/>
            <person name="Koutsovoulos G."/>
            <person name="Laetsch D."/>
            <person name="Stevens L."/>
            <person name="Kumar S."/>
            <person name="Horikawa D."/>
            <person name="Ishino K."/>
            <person name="Komine S."/>
            <person name="Tomita M."/>
            <person name="Blaxter M."/>
            <person name="Arakawa K."/>
        </authorList>
    </citation>
    <scope>NUCLEOTIDE SEQUENCE [LARGE SCALE GENOMIC DNA]</scope>
    <source>
        <strain evidence="4">Z151</strain>
    </source>
</reference>
<feature type="region of interest" description="Disordered" evidence="1">
    <location>
        <begin position="169"/>
        <end position="242"/>
    </location>
</feature>
<sequence>MPPLSPSKSSLSWHKLDSDDDEDENTQDSLPLLETARNAFQNVSLLPEVQFVRPSASISALPFQPMATRSGSNAFEMRSRSKKNDDFGEAALEQAQMATLNPSFVLVDIPIEQGDTLPSFAIKYHVTTSELKRLNSMFHDQDFHSRQRLRVPIHKYGILAERFLRLPDSNPHDEASTSSSSHVLLDFSSQPGTPSPSNSGTPTNGEDMDRNLQRLAKEALDRRPRSPISEEDLLNSRHRVEPLPPSPLNDGLGCETADCGISLKALLCMILLLSIVLPGAFLIYKLYCLHHPGFCPDPNGASPVVVGNRSMMEAAHDHHH</sequence>
<feature type="region of interest" description="Disordered" evidence="1">
    <location>
        <begin position="1"/>
        <end position="28"/>
    </location>
</feature>
<gene>
    <name evidence="3" type="ORF">BV898_03395</name>
</gene>
<dbReference type="CDD" id="cd00118">
    <property type="entry name" value="LysM"/>
    <property type="match status" value="1"/>
</dbReference>
<dbReference type="Gene3D" id="3.10.350.10">
    <property type="entry name" value="LysM domain"/>
    <property type="match status" value="1"/>
</dbReference>
<dbReference type="Proteomes" id="UP000192578">
    <property type="component" value="Unassembled WGS sequence"/>
</dbReference>
<dbReference type="InterPro" id="IPR036779">
    <property type="entry name" value="LysM_dom_sf"/>
</dbReference>
<evidence type="ECO:0000259" key="2">
    <source>
        <dbReference type="PROSITE" id="PS51782"/>
    </source>
</evidence>
<evidence type="ECO:0000256" key="1">
    <source>
        <dbReference type="SAM" id="MobiDB-lite"/>
    </source>
</evidence>
<feature type="compositionally biased region" description="Basic and acidic residues" evidence="1">
    <location>
        <begin position="207"/>
        <end position="224"/>
    </location>
</feature>
<dbReference type="OrthoDB" id="538216at2759"/>
<dbReference type="InterPro" id="IPR045030">
    <property type="entry name" value="LYSM1-4"/>
</dbReference>